<gene>
    <name evidence="1" type="ORF">SAMN05216360_101392</name>
</gene>
<name>A0A1G9RX73_9HYPH</name>
<organism evidence="1 2">
    <name type="scientific">Methylobacterium phyllostachyos</name>
    <dbReference type="NCBI Taxonomy" id="582672"/>
    <lineage>
        <taxon>Bacteria</taxon>
        <taxon>Pseudomonadati</taxon>
        <taxon>Pseudomonadota</taxon>
        <taxon>Alphaproteobacteria</taxon>
        <taxon>Hyphomicrobiales</taxon>
        <taxon>Methylobacteriaceae</taxon>
        <taxon>Methylobacterium</taxon>
    </lineage>
</organism>
<dbReference type="Proteomes" id="UP000198704">
    <property type="component" value="Unassembled WGS sequence"/>
</dbReference>
<dbReference type="OrthoDB" id="9928454at2"/>
<dbReference type="AlphaFoldDB" id="A0A1G9RX73"/>
<sequence>MAEPYARLGDDVVVCDFDWDHPKWHSPRYWIFHDVKRGRRLFQVGKAHAGDAPSREVLLALLSAFAAGERAGRDAGVTEGRAELAGDIRALIGTAAA</sequence>
<proteinExistence type="predicted"/>
<evidence type="ECO:0000313" key="1">
    <source>
        <dbReference type="EMBL" id="SDM27085.1"/>
    </source>
</evidence>
<accession>A0A1G9RX73</accession>
<dbReference type="RefSeq" id="WP_091712834.1">
    <property type="nucleotide sequence ID" value="NZ_FNHS01000001.1"/>
</dbReference>
<evidence type="ECO:0000313" key="2">
    <source>
        <dbReference type="Proteomes" id="UP000198704"/>
    </source>
</evidence>
<dbReference type="STRING" id="582672.SAMN05216360_101392"/>
<keyword evidence="2" id="KW-1185">Reference proteome</keyword>
<reference evidence="2" key="1">
    <citation type="submission" date="2016-10" db="EMBL/GenBank/DDBJ databases">
        <authorList>
            <person name="Varghese N."/>
            <person name="Submissions S."/>
        </authorList>
    </citation>
    <scope>NUCLEOTIDE SEQUENCE [LARGE SCALE GENOMIC DNA]</scope>
    <source>
        <strain evidence="2">BL47</strain>
    </source>
</reference>
<protein>
    <submittedName>
        <fullName evidence="1">Uncharacterized protein</fullName>
    </submittedName>
</protein>
<dbReference type="EMBL" id="FNHS01000001">
    <property type="protein sequence ID" value="SDM27085.1"/>
    <property type="molecule type" value="Genomic_DNA"/>
</dbReference>